<dbReference type="OrthoDB" id="711211at2"/>
<evidence type="ECO:0000313" key="1">
    <source>
        <dbReference type="EMBL" id="SKC05436.1"/>
    </source>
</evidence>
<dbReference type="EMBL" id="FUZF01000023">
    <property type="protein sequence ID" value="SKC05436.1"/>
    <property type="molecule type" value="Genomic_DNA"/>
</dbReference>
<dbReference type="Proteomes" id="UP000190150">
    <property type="component" value="Unassembled WGS sequence"/>
</dbReference>
<keyword evidence="2" id="KW-1185">Reference proteome</keyword>
<sequence length="88" mass="10062">MKTRELKVSVKVTVPKTVIDNTDEPYFYKIGFEKEDDVVKNEVENGVEAWFDGFELVEPRIGDNIEIAETGEETVTAKLHYTVLVEIL</sequence>
<name>A0A1T5GAK3_9SPHI</name>
<gene>
    <name evidence="1" type="ORF">SAMN05660841_03896</name>
</gene>
<evidence type="ECO:0000313" key="2">
    <source>
        <dbReference type="Proteomes" id="UP000190150"/>
    </source>
</evidence>
<accession>A0A1T5GAK3</accession>
<dbReference type="AlphaFoldDB" id="A0A1T5GAK3"/>
<proteinExistence type="predicted"/>
<dbReference type="STRING" id="1513896.SAMN05660841_03896"/>
<reference evidence="2" key="1">
    <citation type="submission" date="2017-02" db="EMBL/GenBank/DDBJ databases">
        <authorList>
            <person name="Varghese N."/>
            <person name="Submissions S."/>
        </authorList>
    </citation>
    <scope>NUCLEOTIDE SEQUENCE [LARGE SCALE GENOMIC DNA]</scope>
    <source>
        <strain evidence="2">DSM 24091</strain>
    </source>
</reference>
<protein>
    <submittedName>
        <fullName evidence="1">Uncharacterized protein</fullName>
    </submittedName>
</protein>
<organism evidence="1 2">
    <name type="scientific">Sphingobacterium nematocida</name>
    <dbReference type="NCBI Taxonomy" id="1513896"/>
    <lineage>
        <taxon>Bacteria</taxon>
        <taxon>Pseudomonadati</taxon>
        <taxon>Bacteroidota</taxon>
        <taxon>Sphingobacteriia</taxon>
        <taxon>Sphingobacteriales</taxon>
        <taxon>Sphingobacteriaceae</taxon>
        <taxon>Sphingobacterium</taxon>
    </lineage>
</organism>
<dbReference type="RefSeq" id="WP_079645545.1">
    <property type="nucleotide sequence ID" value="NZ_FUZF01000023.1"/>
</dbReference>